<reference evidence="12" key="1">
    <citation type="submission" date="2023-09" db="UniProtKB">
        <authorList>
            <consortium name="Ensembl"/>
        </authorList>
    </citation>
    <scope>IDENTIFICATION</scope>
</reference>
<feature type="compositionally biased region" description="Basic and acidic residues" evidence="9">
    <location>
        <begin position="401"/>
        <end position="413"/>
    </location>
</feature>
<evidence type="ECO:0000256" key="2">
    <source>
        <dbReference type="ARBA" id="ARBA00006469"/>
    </source>
</evidence>
<name>A0A3B4H124_9CICH</name>
<organism evidence="12">
    <name type="scientific">Pundamilia nyererei</name>
    <dbReference type="NCBI Taxonomy" id="303518"/>
    <lineage>
        <taxon>Eukaryota</taxon>
        <taxon>Metazoa</taxon>
        <taxon>Chordata</taxon>
        <taxon>Craniata</taxon>
        <taxon>Vertebrata</taxon>
        <taxon>Euteleostomi</taxon>
        <taxon>Actinopterygii</taxon>
        <taxon>Neopterygii</taxon>
        <taxon>Teleostei</taxon>
        <taxon>Neoteleostei</taxon>
        <taxon>Acanthomorphata</taxon>
        <taxon>Ovalentaria</taxon>
        <taxon>Cichlomorphae</taxon>
        <taxon>Cichliformes</taxon>
        <taxon>Cichlidae</taxon>
        <taxon>African cichlids</taxon>
        <taxon>Pseudocrenilabrinae</taxon>
        <taxon>Haplochromini</taxon>
        <taxon>Pundamilia</taxon>
    </lineage>
</organism>
<feature type="region of interest" description="Disordered" evidence="9">
    <location>
        <begin position="152"/>
        <end position="308"/>
    </location>
</feature>
<evidence type="ECO:0000313" key="12">
    <source>
        <dbReference type="Ensembl" id="ENSPNYP00000028164.1"/>
    </source>
</evidence>
<feature type="region of interest" description="Disordered" evidence="9">
    <location>
        <begin position="775"/>
        <end position="851"/>
    </location>
</feature>
<feature type="domain" description="ASD1" evidence="10">
    <location>
        <begin position="554"/>
        <end position="614"/>
    </location>
</feature>
<dbReference type="InterPro" id="IPR036034">
    <property type="entry name" value="PDZ_sf"/>
</dbReference>
<dbReference type="Ensembl" id="ENSPNYT00000028854.1">
    <property type="protein sequence ID" value="ENSPNYP00000028164.1"/>
    <property type="gene ID" value="ENSPNYG00000021159.1"/>
</dbReference>
<feature type="compositionally biased region" description="Basic residues" evidence="9">
    <location>
        <begin position="589"/>
        <end position="602"/>
    </location>
</feature>
<evidence type="ECO:0000256" key="8">
    <source>
        <dbReference type="SAM" id="Coils"/>
    </source>
</evidence>
<feature type="region of interest" description="Disordered" evidence="9">
    <location>
        <begin position="390"/>
        <end position="413"/>
    </location>
</feature>
<feature type="region of interest" description="Disordered" evidence="9">
    <location>
        <begin position="568"/>
        <end position="622"/>
    </location>
</feature>
<feature type="compositionally biased region" description="Polar residues" evidence="9">
    <location>
        <begin position="1048"/>
        <end position="1065"/>
    </location>
</feature>
<evidence type="ECO:0000256" key="5">
    <source>
        <dbReference type="ARBA" id="ARBA00023203"/>
    </source>
</evidence>
<feature type="region of interest" description="Disordered" evidence="9">
    <location>
        <begin position="1116"/>
        <end position="1144"/>
    </location>
</feature>
<feature type="domain" description="ASD2" evidence="11">
    <location>
        <begin position="1075"/>
        <end position="1371"/>
    </location>
</feature>
<sequence>MELTEPEKNVEEEEDKELVEVLLQGRAPWGFTLRGGTEHREPLIITKVTRRTLCFLYSDLKEHVIIFFYSLTLFTCEGQIQLPTLKQSNKSSTQGDQNIQHQQTSQISSVKNMEKLERPSHPYPAGRLSPNKYTSSAEPICGLGPGKRDSGFSCFSSGSSPPVHDLNASGRKGTSTESIFFKGVHNEGPQQNERPRYLQPTLGNGGWKEQPASRVSIAGRPNVGPVWQVPDRKKSQSPPPPPPPLRSDSFAATKVFPYSEGPAKSHGTSFEKLPESNHHNGIRSHQEKSSETRRSFNPIPAKDFLHPNMPADYNHNQLNPNKHFSLSSSDVRQFHYTQPPAHQRQFSDESPFYFLQTGKAPPTKTQSVGSYYRSLQDLPTNAFSRRQIPHSATSEISVQRRSPEDTAKRGEGHTNDMKIQFPVHQVKDHKANLPRHQDPWVPQEDQRITALKTPLLHSLTLENKTLAATTTTVLSTQDTSDTMAASSGKANRRSDRYATTLRKEIQQKRAQLQKSRSAATLTCDAEDEDAEEWRSMEASASSAASYSNTYKDHLKEAQARVLQATSFQRRDLEPQGPEASVLKTSNGRTRGRKRCQLAKRTHSFSEPDKIDKVGVEGESQAGSFGERRKFFEAKPAFSRPVLKSSQSANSNTDLDESGKPKERAPSIGSVEPPPSTDPNHLNPGHNEVLLEQQRLGTFAEYQATWNKQKKSSEGKTQGRYHSAENILDAGAEEKAICIHERSRSSPSADFYTQVNKIRMVLMMRFVFILTSRVKSESRSYEPDNSPQLVEGPSPGLPDQRTNPAAIPAHTTLSSGPRSLSPSPGSKHPAQPPQTQSLLPPPRPHLGLETTSSSQEFLAGAQADPAGVQPLSSAASDTQHHAATSTAAADQVSSAGPASASSPRLREMSCADESKAAQGHEVKEQPASPSPSSSPLSSSTSCTAPLPLPGPDGARSPSPHFAPLRLTDRPPAASVQNDSLESKRPAVMDVSGQVRKVPVRIVHAESSTGREGRAYLRQNSGSCSLSELPPRIPSLGAAERLSSSRFSTYNRQAAQESAPETSSPGPQHSEEDAKREELVRDIMGKDKSLVDILDQSGRKTTMDLMEGLFPPEEEILEGAQQRRKASTGSRLLTSSPRSTDREEEEVSVSAAASLVPSSSYYNTSAPKAELLIKMKDMQEQLEEQDSEDELDVDLVNKKQELISSLAKKLEVLREARQSLQEDVEDNEALGREVEAIVQRVCQPNQLDKFRMFVGDLDKVVSLLLSLSGRLARVENALNSLEDEAPPEEKQTLTEKRKLLMRQHEDAKELKENLDRRERLVSSIMEAHLDMESLDDYRHFVKMKSALIIEQRKLEDKIKLGEEQLKCLMDSLPLEQRPLL</sequence>
<comment type="similarity">
    <text evidence="2">Belongs to the shroom family.</text>
</comment>
<feature type="coiled-coil region" evidence="8">
    <location>
        <begin position="1166"/>
        <end position="1231"/>
    </location>
</feature>
<feature type="region of interest" description="Disordered" evidence="9">
    <location>
        <begin position="864"/>
        <end position="990"/>
    </location>
</feature>
<evidence type="ECO:0000256" key="7">
    <source>
        <dbReference type="PROSITE-ProRule" id="PRU00637"/>
    </source>
</evidence>
<feature type="compositionally biased region" description="Low complexity" evidence="9">
    <location>
        <begin position="812"/>
        <end position="825"/>
    </location>
</feature>
<comment type="subcellular location">
    <subcellularLocation>
        <location evidence="1">Cytoplasm</location>
        <location evidence="1">Cytoskeleton</location>
    </subcellularLocation>
</comment>
<dbReference type="GO" id="GO:0005874">
    <property type="term" value="C:microtubule"/>
    <property type="evidence" value="ECO:0007669"/>
    <property type="project" value="UniProtKB-KW"/>
</dbReference>
<feature type="compositionally biased region" description="Basic and acidic residues" evidence="9">
    <location>
        <begin position="272"/>
        <end position="294"/>
    </location>
</feature>
<dbReference type="InterPro" id="IPR027685">
    <property type="entry name" value="Shroom_fam"/>
</dbReference>
<feature type="region of interest" description="Disordered" evidence="9">
    <location>
        <begin position="640"/>
        <end position="684"/>
    </location>
</feature>
<dbReference type="InterPro" id="IPR014799">
    <property type="entry name" value="ASD2_dom"/>
</dbReference>
<feature type="compositionally biased region" description="Polar residues" evidence="9">
    <location>
        <begin position="390"/>
        <end position="400"/>
    </location>
</feature>
<evidence type="ECO:0000256" key="3">
    <source>
        <dbReference type="ARBA" id="ARBA00022490"/>
    </source>
</evidence>
<dbReference type="PANTHER" id="PTHR15012:SF38">
    <property type="entry name" value="PROTEIN SHROOM2-LIKE ISOFORM X1"/>
    <property type="match status" value="1"/>
</dbReference>
<evidence type="ECO:0000256" key="1">
    <source>
        <dbReference type="ARBA" id="ARBA00004245"/>
    </source>
</evidence>
<feature type="region of interest" description="Disordered" evidence="9">
    <location>
        <begin position="1048"/>
        <end position="1074"/>
    </location>
</feature>
<keyword evidence="3" id="KW-0963">Cytoplasm</keyword>
<dbReference type="InterPro" id="IPR014800">
    <property type="entry name" value="ASD1_dom"/>
</dbReference>
<feature type="compositionally biased region" description="Low complexity" evidence="9">
    <location>
        <begin position="925"/>
        <end position="944"/>
    </location>
</feature>
<dbReference type="GO" id="GO:0030864">
    <property type="term" value="C:cortical actin cytoskeleton"/>
    <property type="evidence" value="ECO:0007669"/>
    <property type="project" value="TreeGrafter"/>
</dbReference>
<dbReference type="GeneTree" id="ENSGT00940000155212"/>
<dbReference type="PANTHER" id="PTHR15012">
    <property type="entry name" value="APICAL PROTEIN/SHROOM-RELATED"/>
    <property type="match status" value="1"/>
</dbReference>
<dbReference type="PROSITE" id="PS51306">
    <property type="entry name" value="ASD1"/>
    <property type="match status" value="1"/>
</dbReference>
<dbReference type="GO" id="GO:0007015">
    <property type="term" value="P:actin filament organization"/>
    <property type="evidence" value="ECO:0007669"/>
    <property type="project" value="TreeGrafter"/>
</dbReference>
<keyword evidence="5 7" id="KW-0009">Actin-binding</keyword>
<feature type="compositionally biased region" description="Polar residues" evidence="9">
    <location>
        <begin position="643"/>
        <end position="652"/>
    </location>
</feature>
<feature type="compositionally biased region" description="Polar residues" evidence="9">
    <location>
        <begin position="87"/>
        <end position="111"/>
    </location>
</feature>
<dbReference type="GO" id="GO:0043296">
    <property type="term" value="C:apical junction complex"/>
    <property type="evidence" value="ECO:0007669"/>
    <property type="project" value="TreeGrafter"/>
</dbReference>
<proteinExistence type="inferred from homology"/>
<keyword evidence="8" id="KW-0175">Coiled coil</keyword>
<dbReference type="PROSITE" id="PS51307">
    <property type="entry name" value="ASD2"/>
    <property type="match status" value="1"/>
</dbReference>
<feature type="coiled-coil region" evidence="8">
    <location>
        <begin position="1262"/>
        <end position="1325"/>
    </location>
</feature>
<dbReference type="Pfam" id="PF08688">
    <property type="entry name" value="ASD1"/>
    <property type="match status" value="1"/>
</dbReference>
<evidence type="ECO:0000256" key="9">
    <source>
        <dbReference type="SAM" id="MobiDB-lite"/>
    </source>
</evidence>
<dbReference type="STRING" id="303518.ENSPNYP00000028164"/>
<feature type="compositionally biased region" description="Low complexity" evidence="9">
    <location>
        <begin position="871"/>
        <end position="902"/>
    </location>
</feature>
<accession>A0A3B4H124</accession>
<protein>
    <submittedName>
        <fullName evidence="12">Shroom family member 2</fullName>
    </submittedName>
</protein>
<evidence type="ECO:0000259" key="11">
    <source>
        <dbReference type="PROSITE" id="PS51307"/>
    </source>
</evidence>
<feature type="compositionally biased region" description="Basic and acidic residues" evidence="9">
    <location>
        <begin position="603"/>
        <end position="615"/>
    </location>
</feature>
<evidence type="ECO:0000256" key="6">
    <source>
        <dbReference type="ARBA" id="ARBA00023212"/>
    </source>
</evidence>
<dbReference type="Gene3D" id="6.10.250.3120">
    <property type="match status" value="1"/>
</dbReference>
<dbReference type="Gene3D" id="2.30.42.10">
    <property type="match status" value="1"/>
</dbReference>
<dbReference type="GO" id="GO:0016324">
    <property type="term" value="C:apical plasma membrane"/>
    <property type="evidence" value="ECO:0007669"/>
    <property type="project" value="TreeGrafter"/>
</dbReference>
<evidence type="ECO:0000259" key="10">
    <source>
        <dbReference type="PROSITE" id="PS51306"/>
    </source>
</evidence>
<keyword evidence="4" id="KW-0493">Microtubule</keyword>
<dbReference type="GO" id="GO:0051015">
    <property type="term" value="F:actin filament binding"/>
    <property type="evidence" value="ECO:0007669"/>
    <property type="project" value="InterPro"/>
</dbReference>
<dbReference type="Pfam" id="PF08687">
    <property type="entry name" value="ASD2"/>
    <property type="match status" value="1"/>
</dbReference>
<feature type="region of interest" description="Disordered" evidence="9">
    <location>
        <begin position="87"/>
        <end position="112"/>
    </location>
</feature>
<feature type="compositionally biased region" description="Basic and acidic residues" evidence="9">
    <location>
        <begin position="903"/>
        <end position="923"/>
    </location>
</feature>
<evidence type="ECO:0000256" key="4">
    <source>
        <dbReference type="ARBA" id="ARBA00022701"/>
    </source>
</evidence>
<dbReference type="GO" id="GO:0005912">
    <property type="term" value="C:adherens junction"/>
    <property type="evidence" value="ECO:0007669"/>
    <property type="project" value="TreeGrafter"/>
</dbReference>
<keyword evidence="6" id="KW-0206">Cytoskeleton</keyword>
<feature type="compositionally biased region" description="Polar residues" evidence="9">
    <location>
        <begin position="1125"/>
        <end position="1136"/>
    </location>
</feature>